<evidence type="ECO:0000313" key="2">
    <source>
        <dbReference type="EMBL" id="CAJ95621.1"/>
    </source>
</evidence>
<reference evidence="2 4" key="1">
    <citation type="journal article" date="2006" name="Nat. Biotechnol.">
        <title>Genome sequence of the bioplastic-producing 'Knallgas' bacterium Ralstonia eutropha H16.</title>
        <authorList>
            <person name="Pohlmann A."/>
            <person name="Fricke W.F."/>
            <person name="Reinecke F."/>
            <person name="Kusian B."/>
            <person name="Liesegang H."/>
            <person name="Cramm R."/>
            <person name="Eitinger T."/>
            <person name="Ewering C."/>
            <person name="Potter M."/>
            <person name="Schwartz E."/>
            <person name="Strittmatter A."/>
            <person name="Voss I."/>
            <person name="Gottschalk G."/>
            <person name="Steinbuechel A."/>
            <person name="Friedrich B."/>
            <person name="Bowien B."/>
        </authorList>
    </citation>
    <scope>NUCLEOTIDE SEQUENCE [LARGE SCALE GENOMIC DNA]</scope>
    <source>
        <strain evidence="4">ATCC 17699 / DSM 428 / KCTC 22496 / NCIMB 10442 / H16 / Stanier 337</strain>
        <strain evidence="2">H16</strain>
    </source>
</reference>
<dbReference type="Pfam" id="PF09948">
    <property type="entry name" value="PpoB2"/>
    <property type="match status" value="1"/>
</dbReference>
<keyword evidence="1" id="KW-1133">Transmembrane helix</keyword>
<feature type="transmembrane region" description="Helical" evidence="1">
    <location>
        <begin position="254"/>
        <end position="276"/>
    </location>
</feature>
<dbReference type="STRING" id="381666.H16_B0829"/>
<gene>
    <name evidence="2" type="ordered locus">H16_B0829</name>
    <name evidence="3" type="ORF">E6A55_23335</name>
</gene>
<name>Q0K303_CUPNH</name>
<proteinExistence type="predicted"/>
<feature type="transmembrane region" description="Helical" evidence="1">
    <location>
        <begin position="46"/>
        <end position="63"/>
    </location>
</feature>
<reference evidence="3 5" key="2">
    <citation type="submission" date="2019-04" db="EMBL/GenBank/DDBJ databases">
        <title>Long-read de novo sequencing of Cupriavidus necator H16.</title>
        <authorList>
            <person name="Little G.T."/>
            <person name="Ehsaan M."/>
            <person name="Arenas-Lopez C."/>
            <person name="Jawed K."/>
            <person name="Winzer K."/>
            <person name="Kovacs K."/>
            <person name="Malys N."/>
            <person name="Minton N.P."/>
        </authorList>
    </citation>
    <scope>NUCLEOTIDE SEQUENCE [LARGE SCALE GENOMIC DNA]</scope>
    <source>
        <strain evidence="3 5">H16</strain>
    </source>
</reference>
<evidence type="ECO:0000313" key="4">
    <source>
        <dbReference type="Proteomes" id="UP000008210"/>
    </source>
</evidence>
<dbReference type="HOGENOM" id="CLU_065506_2_0_4"/>
<feature type="transmembrane region" description="Helical" evidence="1">
    <location>
        <begin position="151"/>
        <end position="169"/>
    </location>
</feature>
<dbReference type="Proteomes" id="UP000008210">
    <property type="component" value="Chromosome 2"/>
</dbReference>
<feature type="transmembrane region" description="Helical" evidence="1">
    <location>
        <begin position="20"/>
        <end position="40"/>
    </location>
</feature>
<dbReference type="InterPro" id="IPR018688">
    <property type="entry name" value="PpoB2-like"/>
</dbReference>
<protein>
    <submittedName>
        <fullName evidence="2">Conserved hypothetical membrane protein</fullName>
    </submittedName>
    <submittedName>
        <fullName evidence="3">DUF2182 domain-containing protein</fullName>
    </submittedName>
</protein>
<dbReference type="EMBL" id="CP039288">
    <property type="protein sequence ID" value="QCC03518.1"/>
    <property type="molecule type" value="Genomic_DNA"/>
</dbReference>
<evidence type="ECO:0000256" key="1">
    <source>
        <dbReference type="SAM" id="Phobius"/>
    </source>
</evidence>
<organism evidence="2 4">
    <name type="scientific">Cupriavidus necator (strain ATCC 17699 / DSM 428 / KCTC 22496 / NCIMB 10442 / H16 / Stanier 337)</name>
    <name type="common">Ralstonia eutropha</name>
    <dbReference type="NCBI Taxonomy" id="381666"/>
    <lineage>
        <taxon>Bacteria</taxon>
        <taxon>Pseudomonadati</taxon>
        <taxon>Pseudomonadota</taxon>
        <taxon>Betaproteobacteria</taxon>
        <taxon>Burkholderiales</taxon>
        <taxon>Burkholderiaceae</taxon>
        <taxon>Cupriavidus</taxon>
    </lineage>
</organism>
<dbReference type="RefSeq" id="WP_011616826.1">
    <property type="nucleotide sequence ID" value="NC_008314.1"/>
</dbReference>
<feature type="transmembrane region" description="Helical" evidence="1">
    <location>
        <begin position="118"/>
        <end position="144"/>
    </location>
</feature>
<dbReference type="KEGG" id="reh:H16_B0829"/>
<keyword evidence="1" id="KW-0812">Transmembrane</keyword>
<keyword evidence="4" id="KW-1185">Reference proteome</keyword>
<keyword evidence="1" id="KW-0472">Membrane</keyword>
<dbReference type="eggNOG" id="COG5486">
    <property type="taxonomic scope" value="Bacteria"/>
</dbReference>
<feature type="transmembrane region" description="Helical" evidence="1">
    <location>
        <begin position="215"/>
        <end position="242"/>
    </location>
</feature>
<dbReference type="EMBL" id="AM260480">
    <property type="protein sequence ID" value="CAJ95621.1"/>
    <property type="molecule type" value="Genomic_DNA"/>
</dbReference>
<evidence type="ECO:0000313" key="3">
    <source>
        <dbReference type="EMBL" id="QCC03518.1"/>
    </source>
</evidence>
<dbReference type="OrthoDB" id="980055at2"/>
<feature type="transmembrane region" description="Helical" evidence="1">
    <location>
        <begin position="75"/>
        <end position="98"/>
    </location>
</feature>
<dbReference type="AlphaFoldDB" id="Q0K303"/>
<evidence type="ECO:0000313" key="5">
    <source>
        <dbReference type="Proteomes" id="UP000296079"/>
    </source>
</evidence>
<accession>Q0K303</accession>
<dbReference type="Proteomes" id="UP000296079">
    <property type="component" value="Chromosome 2"/>
</dbReference>
<sequence>MSIVLTTHRLARSRGTGPRLAFFGIVAVLFIAGGAATLAWHASMPAMSAMPMPGGWTMSMAWMRMCGQTWARTAMAFLGMWIAMMVPMMLPSLAPILWRYRQALATAGQVRPGMSTVLAGAGYFFVWGMVGFAVFPVGAALAAIAVQAQGLARAVPLATAVVLVMAGVLQFTPWKARQLACCTNAAGRTRALPADAGSAWRHGLRLGLHCTRCCAGLTAALLVMGVMDLRVMAAVMLAMTLERWMPAGARVARLAVRLTGAVLVGVGVATLVQAGWGG</sequence>